<dbReference type="EMBL" id="QNRR01000003">
    <property type="protein sequence ID" value="RBP45219.1"/>
    <property type="molecule type" value="Genomic_DNA"/>
</dbReference>
<dbReference type="InterPro" id="IPR011010">
    <property type="entry name" value="DNA_brk_join_enz"/>
</dbReference>
<dbReference type="AlphaFoldDB" id="A0A366HQU0"/>
<evidence type="ECO:0000256" key="3">
    <source>
        <dbReference type="ARBA" id="ARBA00023125"/>
    </source>
</evidence>
<evidence type="ECO:0000256" key="2">
    <source>
        <dbReference type="ARBA" id="ARBA00022908"/>
    </source>
</evidence>
<organism evidence="8 9">
    <name type="scientific">Roseimicrobium gellanilyticum</name>
    <dbReference type="NCBI Taxonomy" id="748857"/>
    <lineage>
        <taxon>Bacteria</taxon>
        <taxon>Pseudomonadati</taxon>
        <taxon>Verrucomicrobiota</taxon>
        <taxon>Verrucomicrobiia</taxon>
        <taxon>Verrucomicrobiales</taxon>
        <taxon>Verrucomicrobiaceae</taxon>
        <taxon>Roseimicrobium</taxon>
    </lineage>
</organism>
<dbReference type="Gene3D" id="1.10.443.10">
    <property type="entry name" value="Intergrase catalytic core"/>
    <property type="match status" value="1"/>
</dbReference>
<dbReference type="OrthoDB" id="179876at2"/>
<dbReference type="InterPro" id="IPR013762">
    <property type="entry name" value="Integrase-like_cat_sf"/>
</dbReference>
<evidence type="ECO:0000256" key="1">
    <source>
        <dbReference type="ARBA" id="ARBA00008857"/>
    </source>
</evidence>
<dbReference type="GO" id="GO:0006310">
    <property type="term" value="P:DNA recombination"/>
    <property type="evidence" value="ECO:0007669"/>
    <property type="project" value="UniProtKB-KW"/>
</dbReference>
<accession>A0A366HQU0</accession>
<evidence type="ECO:0000313" key="9">
    <source>
        <dbReference type="Proteomes" id="UP000253426"/>
    </source>
</evidence>
<dbReference type="RefSeq" id="WP_113958351.1">
    <property type="nucleotide sequence ID" value="NZ_QNRR01000003.1"/>
</dbReference>
<keyword evidence="3 5" id="KW-0238">DNA-binding</keyword>
<dbReference type="GO" id="GO:0015074">
    <property type="term" value="P:DNA integration"/>
    <property type="evidence" value="ECO:0007669"/>
    <property type="project" value="UniProtKB-KW"/>
</dbReference>
<evidence type="ECO:0000256" key="4">
    <source>
        <dbReference type="ARBA" id="ARBA00023172"/>
    </source>
</evidence>
<dbReference type="InterPro" id="IPR044068">
    <property type="entry name" value="CB"/>
</dbReference>
<feature type="domain" description="Tyr recombinase" evidence="6">
    <location>
        <begin position="182"/>
        <end position="378"/>
    </location>
</feature>
<protein>
    <submittedName>
        <fullName evidence="8">Site-specific recombinase XerD</fullName>
    </submittedName>
</protein>
<gene>
    <name evidence="8" type="ORF">DES53_103217</name>
</gene>
<keyword evidence="2" id="KW-0229">DNA integration</keyword>
<sequence length="390" mass="43537">MATVRRVPKSPYWIAKYRDGDVIKFRTTKQKSRSKALEMALGWERLAKLANEGELTKARSLDFVNELLERVGQGPVQKQSTKEFAKEWIERGLKTATTRKRYDAVINGFLKFLGEKRAKASIGSITAEEIERFRDLEAERKSASTADFSHKVIRAMMEKAKRTNQRSDNPADAINKLGVEQQRRKAFTVEQLSQLYSAASTEWKGMILLGAYAGIRLNDAANLRWEQFDLSKQTVTFLPSKTALRKREAVELALHPVIVNYLKALPKPAKIKAAIFESLAGRASGSAGGLSNQFAALLSTTGLRPEMKPDEGAKDPSSRKRSFNELGFHSTRHFFITRMANADVPLDVRKALSGHSTDSAHARYVSLELDTQKRAIAKLPMVELAGLSPS</sequence>
<dbReference type="GO" id="GO:0003677">
    <property type="term" value="F:DNA binding"/>
    <property type="evidence" value="ECO:0007669"/>
    <property type="project" value="UniProtKB-UniRule"/>
</dbReference>
<dbReference type="PROSITE" id="PS51898">
    <property type="entry name" value="TYR_RECOMBINASE"/>
    <property type="match status" value="1"/>
</dbReference>
<dbReference type="Proteomes" id="UP000253426">
    <property type="component" value="Unassembled WGS sequence"/>
</dbReference>
<dbReference type="InterPro" id="IPR050090">
    <property type="entry name" value="Tyrosine_recombinase_XerCD"/>
</dbReference>
<dbReference type="InterPro" id="IPR002104">
    <property type="entry name" value="Integrase_catalytic"/>
</dbReference>
<dbReference type="InterPro" id="IPR010998">
    <property type="entry name" value="Integrase_recombinase_N"/>
</dbReference>
<dbReference type="SUPFAM" id="SSF56349">
    <property type="entry name" value="DNA breaking-rejoining enzymes"/>
    <property type="match status" value="1"/>
</dbReference>
<comment type="caution">
    <text evidence="8">The sequence shown here is derived from an EMBL/GenBank/DDBJ whole genome shotgun (WGS) entry which is preliminary data.</text>
</comment>
<proteinExistence type="inferred from homology"/>
<keyword evidence="9" id="KW-1185">Reference proteome</keyword>
<evidence type="ECO:0000313" key="8">
    <source>
        <dbReference type="EMBL" id="RBP45219.1"/>
    </source>
</evidence>
<dbReference type="PROSITE" id="PS51900">
    <property type="entry name" value="CB"/>
    <property type="match status" value="1"/>
</dbReference>
<name>A0A366HQU0_9BACT</name>
<dbReference type="Gene3D" id="1.10.150.130">
    <property type="match status" value="1"/>
</dbReference>
<evidence type="ECO:0000259" key="7">
    <source>
        <dbReference type="PROSITE" id="PS51900"/>
    </source>
</evidence>
<dbReference type="PANTHER" id="PTHR30349">
    <property type="entry name" value="PHAGE INTEGRASE-RELATED"/>
    <property type="match status" value="1"/>
</dbReference>
<keyword evidence="4" id="KW-0233">DNA recombination</keyword>
<evidence type="ECO:0000259" key="6">
    <source>
        <dbReference type="PROSITE" id="PS51898"/>
    </source>
</evidence>
<evidence type="ECO:0000256" key="5">
    <source>
        <dbReference type="PROSITE-ProRule" id="PRU01248"/>
    </source>
</evidence>
<dbReference type="PANTHER" id="PTHR30349:SF41">
    <property type="entry name" value="INTEGRASE_RECOMBINASE PROTEIN MJ0367-RELATED"/>
    <property type="match status" value="1"/>
</dbReference>
<dbReference type="Pfam" id="PF00589">
    <property type="entry name" value="Phage_integrase"/>
    <property type="match status" value="1"/>
</dbReference>
<reference evidence="8 9" key="1">
    <citation type="submission" date="2018-06" db="EMBL/GenBank/DDBJ databases">
        <title>Genomic Encyclopedia of Type Strains, Phase IV (KMG-IV): sequencing the most valuable type-strain genomes for metagenomic binning, comparative biology and taxonomic classification.</title>
        <authorList>
            <person name="Goeker M."/>
        </authorList>
    </citation>
    <scope>NUCLEOTIDE SEQUENCE [LARGE SCALE GENOMIC DNA]</scope>
    <source>
        <strain evidence="8 9">DSM 25532</strain>
    </source>
</reference>
<feature type="domain" description="Core-binding (CB)" evidence="7">
    <location>
        <begin position="79"/>
        <end position="161"/>
    </location>
</feature>
<comment type="similarity">
    <text evidence="1">Belongs to the 'phage' integrase family.</text>
</comment>